<keyword evidence="2" id="KW-0677">Repeat</keyword>
<dbReference type="Pfam" id="PF00069">
    <property type="entry name" value="Pkinase"/>
    <property type="match status" value="1"/>
</dbReference>
<dbReference type="InterPro" id="IPR022441">
    <property type="entry name" value="Para_beta_helix_rpt-2"/>
</dbReference>
<gene>
    <name evidence="7" type="ordered locus">Deide_2p00820</name>
</gene>
<dbReference type="InterPro" id="IPR012334">
    <property type="entry name" value="Pectin_lyas_fold"/>
</dbReference>
<name>C1D2V8_DEIDV</name>
<dbReference type="NCBIfam" id="TIGR03804">
    <property type="entry name" value="para_beta_helix"/>
    <property type="match status" value="3"/>
</dbReference>
<dbReference type="RefSeq" id="WP_012695218.1">
    <property type="nucleotide sequence ID" value="NC_012529.1"/>
</dbReference>
<dbReference type="Pfam" id="PF08239">
    <property type="entry name" value="SH3_3"/>
    <property type="match status" value="1"/>
</dbReference>
<dbReference type="InterPro" id="IPR000719">
    <property type="entry name" value="Prot_kinase_dom"/>
</dbReference>
<dbReference type="InterPro" id="IPR006626">
    <property type="entry name" value="PbH1"/>
</dbReference>
<dbReference type="PROSITE" id="PS50011">
    <property type="entry name" value="PROTEIN_KINASE_DOM"/>
    <property type="match status" value="1"/>
</dbReference>
<dbReference type="GO" id="GO:0005524">
    <property type="term" value="F:ATP binding"/>
    <property type="evidence" value="ECO:0007669"/>
    <property type="project" value="InterPro"/>
</dbReference>
<dbReference type="Pfam" id="PF13229">
    <property type="entry name" value="Beta_helix"/>
    <property type="match status" value="2"/>
</dbReference>
<evidence type="ECO:0000256" key="1">
    <source>
        <dbReference type="ARBA" id="ARBA00004906"/>
    </source>
</evidence>
<dbReference type="SMART" id="SM00722">
    <property type="entry name" value="CASH"/>
    <property type="match status" value="2"/>
</dbReference>
<dbReference type="InterPro" id="IPR006633">
    <property type="entry name" value="Carb-bd_sugar_hydrolysis-dom"/>
</dbReference>
<evidence type="ECO:0000256" key="3">
    <source>
        <dbReference type="ARBA" id="ARBA00022786"/>
    </source>
</evidence>
<dbReference type="AlphaFoldDB" id="C1D2V8"/>
<keyword evidence="8" id="KW-1185">Reference proteome</keyword>
<dbReference type="KEGG" id="ddr:Deide_2p00820"/>
<feature type="domain" description="Protein kinase" evidence="5">
    <location>
        <begin position="1"/>
        <end position="266"/>
    </location>
</feature>
<dbReference type="SMART" id="SM00220">
    <property type="entry name" value="S_TKc"/>
    <property type="match status" value="1"/>
</dbReference>
<feature type="compositionally biased region" description="Low complexity" evidence="4">
    <location>
        <begin position="283"/>
        <end position="295"/>
    </location>
</feature>
<dbReference type="GO" id="GO:0004672">
    <property type="term" value="F:protein kinase activity"/>
    <property type="evidence" value="ECO:0007669"/>
    <property type="project" value="InterPro"/>
</dbReference>
<feature type="domain" description="SH3b" evidence="6">
    <location>
        <begin position="376"/>
        <end position="439"/>
    </location>
</feature>
<organism evidence="7 8">
    <name type="scientific">Deinococcus deserti (strain DSM 17065 / CIP 109153 / LMG 22923 / VCD115)</name>
    <dbReference type="NCBI Taxonomy" id="546414"/>
    <lineage>
        <taxon>Bacteria</taxon>
        <taxon>Thermotogati</taxon>
        <taxon>Deinococcota</taxon>
        <taxon>Deinococci</taxon>
        <taxon>Deinococcales</taxon>
        <taxon>Deinococcaceae</taxon>
        <taxon>Deinococcus</taxon>
    </lineage>
</organism>
<keyword evidence="7" id="KW-0808">Transferase</keyword>
<accession>C1D2V8</accession>
<dbReference type="InterPro" id="IPR051550">
    <property type="entry name" value="SCF-Subunits/Alg-Epimerases"/>
</dbReference>
<keyword evidence="3" id="KW-0833">Ubl conjugation pathway</keyword>
<evidence type="ECO:0000259" key="5">
    <source>
        <dbReference type="PROSITE" id="PS50011"/>
    </source>
</evidence>
<dbReference type="PROSITE" id="PS51781">
    <property type="entry name" value="SH3B"/>
    <property type="match status" value="1"/>
</dbReference>
<keyword evidence="7" id="KW-0614">Plasmid</keyword>
<dbReference type="SUPFAM" id="SSF51126">
    <property type="entry name" value="Pectin lyase-like"/>
    <property type="match status" value="2"/>
</dbReference>
<dbReference type="InterPro" id="IPR039448">
    <property type="entry name" value="Beta_helix"/>
</dbReference>
<evidence type="ECO:0000256" key="4">
    <source>
        <dbReference type="SAM" id="MobiDB-lite"/>
    </source>
</evidence>
<dbReference type="InterPro" id="IPR011050">
    <property type="entry name" value="Pectin_lyase_fold/virulence"/>
</dbReference>
<dbReference type="OrthoDB" id="54426at2"/>
<evidence type="ECO:0000313" key="7">
    <source>
        <dbReference type="EMBL" id="ACO47747.1"/>
    </source>
</evidence>
<evidence type="ECO:0000259" key="6">
    <source>
        <dbReference type="PROSITE" id="PS51781"/>
    </source>
</evidence>
<keyword evidence="7" id="KW-0418">Kinase</keyword>
<reference evidence="7 8" key="1">
    <citation type="journal article" date="2009" name="PLoS Genet.">
        <title>Alliance of proteomics and genomics to unravel the specificities of Sahara bacterium Deinococcus deserti.</title>
        <authorList>
            <person name="de Groot A."/>
            <person name="Dulermo R."/>
            <person name="Ortet P."/>
            <person name="Blanchard L."/>
            <person name="Guerin P."/>
            <person name="Fernandez B."/>
            <person name="Vacherie B."/>
            <person name="Dossat C."/>
            <person name="Jolivet E."/>
            <person name="Siguier P."/>
            <person name="Chandler M."/>
            <person name="Barakat M."/>
            <person name="Dedieu A."/>
            <person name="Barbe V."/>
            <person name="Heulin T."/>
            <person name="Sommer S."/>
            <person name="Achouak W."/>
            <person name="Armengaud J."/>
        </authorList>
    </citation>
    <scope>NUCLEOTIDE SEQUENCE [LARGE SCALE GENOMIC DNA]</scope>
    <source>
        <strain evidence="8">DSM 17065 / CIP 109153 / LMG 22923 / VCD115</strain>
        <plasmid evidence="8">pDeide2</plasmid>
    </source>
</reference>
<dbReference type="SMART" id="SM00287">
    <property type="entry name" value="SH3b"/>
    <property type="match status" value="1"/>
</dbReference>
<evidence type="ECO:0000256" key="2">
    <source>
        <dbReference type="ARBA" id="ARBA00022737"/>
    </source>
</evidence>
<protein>
    <submittedName>
        <fullName evidence="7">Putative kinase</fullName>
    </submittedName>
</protein>
<dbReference type="PANTHER" id="PTHR22990">
    <property type="entry name" value="F-BOX ONLY PROTEIN"/>
    <property type="match status" value="1"/>
</dbReference>
<dbReference type="SUPFAM" id="SSF56112">
    <property type="entry name" value="Protein kinase-like (PK-like)"/>
    <property type="match status" value="1"/>
</dbReference>
<dbReference type="PANTHER" id="PTHR22990:SF15">
    <property type="entry name" value="F-BOX ONLY PROTEIN 10"/>
    <property type="match status" value="1"/>
</dbReference>
<comment type="pathway">
    <text evidence="1">Protein modification; protein ubiquitination.</text>
</comment>
<sequence length="871" mass="89950">MSDALPAGTVVAERYTVLTTLTVQAHEATYRATASWGGAVILTVFTAPFPGTPTGARIRQAFLRYARMLAQVQHPGILRVTDLIETPDQVIVVQDDRLHRPLRDMLGGRVLNAREAETLIRSLFSALGAAHAQALLHTQLTPEHIWFDADDQPVLAGFGLAHRALREAGPGALADPRYAAPELLSGGAPSTQTDLYALGAGLLEAASGQSPPPAGARAQGVPLPPLPEGTWPAVRNALSEALALEPAERAVSAAEILEGMDRAGTIVEVPAGSAASGEEETVSPPISSIQQGPPARVAPPAPPVMKKRARPTGAVAAVLVLLAVGGAVAGLRLTQGGSEPTAVMGATAPEPAMAAPEQDEAAVTPAATPEPEPVVLRTDIVTAANLNVRDQPNAGSTVMATVVRGSALDILEEQTPWLRVRTSSGQDGWVNGEHTLPLLGEEATATLLEALGAGGEVALERGVYWLTAPVRVTADVQLTGMGQKVSLLMSDAAADTLVFEEVEASLTGLSVIHVGRSPARAVLQDGGRLTTERVTLSGAVRDLDEEAYGSGLWVKGTGHATLLQTTLAGNAFGLYVTDSGHVQAEESSFSGNSEGGALFKDDATGAVSASAFSENGAHGVHVAGQATPEFTGNRIRRNRGRGVTIYDQARPTLTDNTVEENTLQGVGVQGEAQPRLNQNTIQGNRQSGLTFFDNSAGTAASNTVQANLKSGVSLTEYAAPTLSGNTIRRNRQNGLAYADHTGGSAENNVISGNGNPGISAWGDAQPRLTGNMVQGNKQSGVVLAERVSGQFSGNTVSDNALYGLIVTGNASPEVTENIVSGNTRGGIFYKQEAGGSGYGNICEGNGGPALSAELVPDHPGIQFSADGCPLE</sequence>
<evidence type="ECO:0000313" key="8">
    <source>
        <dbReference type="Proteomes" id="UP000002208"/>
    </source>
</evidence>
<dbReference type="Proteomes" id="UP000002208">
    <property type="component" value="Plasmid 2"/>
</dbReference>
<dbReference type="Gene3D" id="2.30.30.40">
    <property type="entry name" value="SH3 Domains"/>
    <property type="match status" value="1"/>
</dbReference>
<feature type="region of interest" description="Disordered" evidence="4">
    <location>
        <begin position="274"/>
        <end position="306"/>
    </location>
</feature>
<dbReference type="SMART" id="SM00710">
    <property type="entry name" value="PbH1"/>
    <property type="match status" value="11"/>
</dbReference>
<dbReference type="Gene3D" id="3.30.200.20">
    <property type="entry name" value="Phosphorylase Kinase, domain 1"/>
    <property type="match status" value="1"/>
</dbReference>
<geneLocation type="plasmid" evidence="8">
    <name>pDeide2</name>
</geneLocation>
<dbReference type="Gene3D" id="1.10.510.10">
    <property type="entry name" value="Transferase(Phosphotransferase) domain 1"/>
    <property type="match status" value="1"/>
</dbReference>
<dbReference type="EMBL" id="CP001116">
    <property type="protein sequence ID" value="ACO47747.1"/>
    <property type="molecule type" value="Genomic_DNA"/>
</dbReference>
<dbReference type="InterPro" id="IPR003646">
    <property type="entry name" value="SH3-like_bac-type"/>
</dbReference>
<dbReference type="InterPro" id="IPR011009">
    <property type="entry name" value="Kinase-like_dom_sf"/>
</dbReference>
<dbReference type="Gene3D" id="2.160.20.10">
    <property type="entry name" value="Single-stranded right-handed beta-helix, Pectin lyase-like"/>
    <property type="match status" value="2"/>
</dbReference>
<proteinExistence type="predicted"/>
<dbReference type="HOGENOM" id="CLU_329491_0_0_0"/>